<feature type="domain" description="Guanine nucleotide-binding protein-like 3 N-terminal" evidence="6">
    <location>
        <begin position="13"/>
        <end position="79"/>
    </location>
</feature>
<reference evidence="7 8" key="1">
    <citation type="journal article" date="2012" name="Nucleic Acids Res.">
        <title>Sequencing of the smallest Apicomplexan genome from the human pathogen Babesia microti.</title>
        <authorList>
            <person name="Cornillot E."/>
            <person name="Hadj-Kaddour K."/>
            <person name="Dassouli A."/>
            <person name="Noel B."/>
            <person name="Ranwez V."/>
            <person name="Vacherie B."/>
            <person name="Augagneur Y."/>
            <person name="Bres V."/>
            <person name="Duclos A."/>
            <person name="Randazzo S."/>
            <person name="Carcy B."/>
            <person name="Debierre-Grockiego F."/>
            <person name="Delbecq S."/>
            <person name="Moubri-Menage K."/>
            <person name="Shams-Eldin H."/>
            <person name="Usmani-Brown S."/>
            <person name="Bringaud F."/>
            <person name="Wincker P."/>
            <person name="Vivares C.P."/>
            <person name="Schwarz R.T."/>
            <person name="Schetters T.P."/>
            <person name="Krause P.J."/>
            <person name="Gorenflot A."/>
            <person name="Berry V."/>
            <person name="Barbe V."/>
            <person name="Ben Mamoun C."/>
        </authorList>
    </citation>
    <scope>NUCLEOTIDE SEQUENCE [LARGE SCALE GENOMIC DNA]</scope>
    <source>
        <strain evidence="7 8">RI</strain>
    </source>
</reference>
<reference evidence="7 8" key="2">
    <citation type="journal article" date="2013" name="PLoS ONE">
        <title>Whole genome mapping and re-organization of the nuclear and mitochondrial genomes of Babesia microti isolates.</title>
        <authorList>
            <person name="Cornillot E."/>
            <person name="Dassouli A."/>
            <person name="Garg A."/>
            <person name="Pachikara N."/>
            <person name="Randazzo S."/>
            <person name="Depoix D."/>
            <person name="Carcy B."/>
            <person name="Delbecq S."/>
            <person name="Frutos R."/>
            <person name="Silva J.C."/>
            <person name="Sutton R."/>
            <person name="Krause P.J."/>
            <person name="Mamoun C.B."/>
        </authorList>
    </citation>
    <scope>NUCLEOTIDE SEQUENCE [LARGE SCALE GENOMIC DNA]</scope>
    <source>
        <strain evidence="7 8">RI</strain>
    </source>
</reference>
<keyword evidence="3" id="KW-0342">GTP-binding</keyword>
<feature type="domain" description="G" evidence="5">
    <location>
        <begin position="271"/>
        <end position="355"/>
    </location>
</feature>
<dbReference type="RefSeq" id="XP_021337565.1">
    <property type="nucleotide sequence ID" value="XM_021482984.1"/>
</dbReference>
<evidence type="ECO:0000259" key="5">
    <source>
        <dbReference type="Pfam" id="PF01926"/>
    </source>
</evidence>
<dbReference type="InterPro" id="IPR014813">
    <property type="entry name" value="Gnl3_N_dom"/>
</dbReference>
<dbReference type="PANTHER" id="PTHR11089:SF30">
    <property type="entry name" value="GUANINE NUCLEOTIDE-BINDING PROTEIN-LIKE 3 HOMOLOG"/>
    <property type="match status" value="1"/>
</dbReference>
<gene>
    <name evidence="7" type="ORF">BMR1_01G03340</name>
</gene>
<keyword evidence="4" id="KW-0539">Nucleus</keyword>
<dbReference type="Pfam" id="PF08701">
    <property type="entry name" value="GN3L_Grn1"/>
    <property type="match status" value="1"/>
</dbReference>
<dbReference type="Gene3D" id="3.40.50.300">
    <property type="entry name" value="P-loop containing nucleotide triphosphate hydrolases"/>
    <property type="match status" value="1"/>
</dbReference>
<protein>
    <submittedName>
        <fullName evidence="7">Guanine nucleotide-binding protein-like 3 homolog</fullName>
    </submittedName>
</protein>
<evidence type="ECO:0000256" key="4">
    <source>
        <dbReference type="ARBA" id="ARBA00023242"/>
    </source>
</evidence>
<dbReference type="Pfam" id="PF01926">
    <property type="entry name" value="MMR_HSR1"/>
    <property type="match status" value="1"/>
</dbReference>
<dbReference type="InterPro" id="IPR050755">
    <property type="entry name" value="TRAFAC_YlqF/YawG_RiboMat"/>
</dbReference>
<dbReference type="SUPFAM" id="SSF52540">
    <property type="entry name" value="P-loop containing nucleoside triphosphate hydrolases"/>
    <property type="match status" value="1"/>
</dbReference>
<dbReference type="GeneID" id="24423747"/>
<evidence type="ECO:0000313" key="7">
    <source>
        <dbReference type="EMBL" id="SIO73469.1"/>
    </source>
</evidence>
<dbReference type="PANTHER" id="PTHR11089">
    <property type="entry name" value="GTP-BINDING PROTEIN-RELATED"/>
    <property type="match status" value="1"/>
</dbReference>
<comment type="subcellular location">
    <subcellularLocation>
        <location evidence="1">Nucleus</location>
    </subcellularLocation>
</comment>
<evidence type="ECO:0000313" key="8">
    <source>
        <dbReference type="Proteomes" id="UP000002899"/>
    </source>
</evidence>
<sequence length="449" mass="50760">MKLKKTSKRQELSHKYNIQHKISAHKKKIRKLAKKIKTPGRKKKVAEIPNCIFKEEILRKVERIKEIKQKEKLSRNTLAQLQLVNKFAPNEESLSINQVQPTSIAEHISRPVDESLLAPLTNIAKDSYTDSDKGINISNVQIVNSKIFTECDVVIQVIDARNPEFFRYSELEELAKSMDKRMIIVLNKSDLVPKNVASSWLEYYRKFCPSVLLKSGSDSKNPRICTKHKSFLDTPRHIVQQASSLVGIMELSSLLANYSRSEDGERKRVIVCLVGYPNVGKSSLVNALAPENKGGRGNITSETGALPGITTSNKSVHIDKYTHLTDTPGQIFHKRNDVENVVNGVVSLHEAGDLIECISYVFSRLEDYRQLYRFFNLTCIDKTCKPSASELADDFIYKYAIALGKLKKGGIADKECAARIFLQKWIGGKICYYTIPGSKYFQLHTSSMD</sequence>
<evidence type="ECO:0000259" key="6">
    <source>
        <dbReference type="Pfam" id="PF08701"/>
    </source>
</evidence>
<dbReference type="EMBL" id="FO082871">
    <property type="protein sequence ID" value="SIO73469.1"/>
    <property type="molecule type" value="Genomic_DNA"/>
</dbReference>
<dbReference type="GO" id="GO:0005730">
    <property type="term" value="C:nucleolus"/>
    <property type="evidence" value="ECO:0007669"/>
    <property type="project" value="TreeGrafter"/>
</dbReference>
<organism evidence="7 8">
    <name type="scientific">Babesia microti (strain RI)</name>
    <dbReference type="NCBI Taxonomy" id="1133968"/>
    <lineage>
        <taxon>Eukaryota</taxon>
        <taxon>Sar</taxon>
        <taxon>Alveolata</taxon>
        <taxon>Apicomplexa</taxon>
        <taxon>Aconoidasida</taxon>
        <taxon>Piroplasmida</taxon>
        <taxon>Babesiidae</taxon>
        <taxon>Babesia</taxon>
    </lineage>
</organism>
<dbReference type="GO" id="GO:0005525">
    <property type="term" value="F:GTP binding"/>
    <property type="evidence" value="ECO:0007669"/>
    <property type="project" value="UniProtKB-KW"/>
</dbReference>
<evidence type="ECO:0000256" key="1">
    <source>
        <dbReference type="ARBA" id="ARBA00004123"/>
    </source>
</evidence>
<dbReference type="InterPro" id="IPR027417">
    <property type="entry name" value="P-loop_NTPase"/>
</dbReference>
<dbReference type="InterPro" id="IPR006073">
    <property type="entry name" value="GTP-bd"/>
</dbReference>
<reference evidence="7 8" key="3">
    <citation type="journal article" date="2016" name="Sci. Rep.">
        <title>Genome-wide diversity and gene expression profiling of Babesia microti isolates identify polymorphic genes that mediate host-pathogen interactions.</title>
        <authorList>
            <person name="Silva J.C."/>
            <person name="Cornillot E."/>
            <person name="McCracken C."/>
            <person name="Usmani-Brown S."/>
            <person name="Dwivedi A."/>
            <person name="Ifeonu O.O."/>
            <person name="Crabtree J."/>
            <person name="Gotia H.T."/>
            <person name="Virji A.Z."/>
            <person name="Reynes C."/>
            <person name="Colinge J."/>
            <person name="Kumar V."/>
            <person name="Lawres L."/>
            <person name="Pazzi J.E."/>
            <person name="Pablo J.V."/>
            <person name="Hung C."/>
            <person name="Brancato J."/>
            <person name="Kumari P."/>
            <person name="Orvis J."/>
            <person name="Tretina K."/>
            <person name="Chibucos M."/>
            <person name="Ott S."/>
            <person name="Sadzewicz L."/>
            <person name="Sengamalay N."/>
            <person name="Shetty A.C."/>
            <person name="Su Q."/>
            <person name="Tallon L."/>
            <person name="Fraser C.M."/>
            <person name="Frutos R."/>
            <person name="Molina D.M."/>
            <person name="Krause P.J."/>
            <person name="Ben Mamoun C."/>
        </authorList>
    </citation>
    <scope>NUCLEOTIDE SEQUENCE [LARGE SCALE GENOMIC DNA]</scope>
    <source>
        <strain evidence="7 8">RI</strain>
    </source>
</reference>
<proteinExistence type="predicted"/>
<keyword evidence="8" id="KW-1185">Reference proteome</keyword>
<name>A0A1N6LX63_BABMR</name>
<keyword evidence="2" id="KW-0547">Nucleotide-binding</keyword>
<evidence type="ECO:0000256" key="2">
    <source>
        <dbReference type="ARBA" id="ARBA00022741"/>
    </source>
</evidence>
<dbReference type="VEuPathDB" id="PiroplasmaDB:BMR1_01G03340"/>
<dbReference type="OrthoDB" id="360900at2759"/>
<dbReference type="AlphaFoldDB" id="A0A1N6LX63"/>
<accession>A0A1N6LX63</accession>
<dbReference type="KEGG" id="bmic:BMR1_01G03340"/>
<dbReference type="Proteomes" id="UP000002899">
    <property type="component" value="Chromosome I"/>
</dbReference>
<evidence type="ECO:0000256" key="3">
    <source>
        <dbReference type="ARBA" id="ARBA00023134"/>
    </source>
</evidence>